<evidence type="ECO:0000256" key="1">
    <source>
        <dbReference type="SAM" id="MobiDB-lite"/>
    </source>
</evidence>
<keyword evidence="2" id="KW-0472">Membrane</keyword>
<evidence type="ECO:0000313" key="3">
    <source>
        <dbReference type="EMBL" id="KAJ4501696.1"/>
    </source>
</evidence>
<keyword evidence="2" id="KW-1133">Transmembrane helix</keyword>
<name>A0ABQ8VZ91_9AGAR</name>
<organism evidence="3 4">
    <name type="scientific">Lentinula lateritia</name>
    <dbReference type="NCBI Taxonomy" id="40482"/>
    <lineage>
        <taxon>Eukaryota</taxon>
        <taxon>Fungi</taxon>
        <taxon>Dikarya</taxon>
        <taxon>Basidiomycota</taxon>
        <taxon>Agaricomycotina</taxon>
        <taxon>Agaricomycetes</taxon>
        <taxon>Agaricomycetidae</taxon>
        <taxon>Agaricales</taxon>
        <taxon>Marasmiineae</taxon>
        <taxon>Omphalotaceae</taxon>
        <taxon>Lentinula</taxon>
    </lineage>
</organism>
<proteinExistence type="predicted"/>
<dbReference type="Proteomes" id="UP001150217">
    <property type="component" value="Unassembled WGS sequence"/>
</dbReference>
<accession>A0ABQ8VZ91</accession>
<evidence type="ECO:0000256" key="2">
    <source>
        <dbReference type="SAM" id="Phobius"/>
    </source>
</evidence>
<feature type="region of interest" description="Disordered" evidence="1">
    <location>
        <begin position="246"/>
        <end position="269"/>
    </location>
</feature>
<feature type="transmembrane region" description="Helical" evidence="2">
    <location>
        <begin position="59"/>
        <end position="83"/>
    </location>
</feature>
<comment type="caution">
    <text evidence="3">The sequence shown here is derived from an EMBL/GenBank/DDBJ whole genome shotgun (WGS) entry which is preliminary data.</text>
</comment>
<gene>
    <name evidence="3" type="ORF">C8R41DRAFT_805505</name>
</gene>
<feature type="region of interest" description="Disordered" evidence="1">
    <location>
        <begin position="137"/>
        <end position="168"/>
    </location>
</feature>
<feature type="compositionally biased region" description="Low complexity" evidence="1">
    <location>
        <begin position="249"/>
        <end position="269"/>
    </location>
</feature>
<evidence type="ECO:0000313" key="4">
    <source>
        <dbReference type="Proteomes" id="UP001150217"/>
    </source>
</evidence>
<dbReference type="EMBL" id="JANVFT010000001">
    <property type="protein sequence ID" value="KAJ4501696.1"/>
    <property type="molecule type" value="Genomic_DNA"/>
</dbReference>
<protein>
    <submittedName>
        <fullName evidence="3">Uncharacterized protein</fullName>
    </submittedName>
</protein>
<keyword evidence="4" id="KW-1185">Reference proteome</keyword>
<keyword evidence="2" id="KW-0812">Transmembrane</keyword>
<sequence length="269" mass="28859">MHEACCRRSSGIVHLFFLQSKMPAVTFPMLIDVTTTTVFASSSATPTSSNKSSTSSVPVAAIAGGVTGGAVLAVAIVIAWIVWGRSIKRQKVKQQREADELRITKHNTMKNASTFSKPRNYSYRPLFWPPSDTQVKFADGSEKKSPAAANPTHKAPSRPKPLTPRVSFTPKTRITTSAEPVLAPQPKTVRPPSPALVTNQAPIPDSEYPVLRSQSSIFSLMAALGASAHRLSSTSSWSRLTGNRISQATSGSSYSQPSNQSTTSVGRAY</sequence>
<reference evidence="3" key="1">
    <citation type="submission" date="2022-08" db="EMBL/GenBank/DDBJ databases">
        <title>A Global Phylogenomic Analysis of the Shiitake Genus Lentinula.</title>
        <authorList>
            <consortium name="DOE Joint Genome Institute"/>
            <person name="Sierra-Patev S."/>
            <person name="Min B."/>
            <person name="Naranjo-Ortiz M."/>
            <person name="Looney B."/>
            <person name="Konkel Z."/>
            <person name="Slot J.C."/>
            <person name="Sakamoto Y."/>
            <person name="Steenwyk J.L."/>
            <person name="Rokas A."/>
            <person name="Carro J."/>
            <person name="Camarero S."/>
            <person name="Ferreira P."/>
            <person name="Molpeceres G."/>
            <person name="Ruiz-Duenas F.J."/>
            <person name="Serrano A."/>
            <person name="Henrissat B."/>
            <person name="Drula E."/>
            <person name="Hughes K.W."/>
            <person name="Mata J.L."/>
            <person name="Ishikawa N.K."/>
            <person name="Vargas-Isla R."/>
            <person name="Ushijima S."/>
            <person name="Smith C.A."/>
            <person name="Ahrendt S."/>
            <person name="Andreopoulos W."/>
            <person name="He G."/>
            <person name="Labutti K."/>
            <person name="Lipzen A."/>
            <person name="Ng V."/>
            <person name="Riley R."/>
            <person name="Sandor L."/>
            <person name="Barry K."/>
            <person name="Martinez A.T."/>
            <person name="Xiao Y."/>
            <person name="Gibbons J.G."/>
            <person name="Terashima K."/>
            <person name="Grigoriev I.V."/>
            <person name="Hibbett D.S."/>
        </authorList>
    </citation>
    <scope>NUCLEOTIDE SEQUENCE</scope>
    <source>
        <strain evidence="3">RHP3577 ss4</strain>
    </source>
</reference>